<dbReference type="Proteomes" id="UP001218218">
    <property type="component" value="Unassembled WGS sequence"/>
</dbReference>
<feature type="transmembrane region" description="Helical" evidence="1">
    <location>
        <begin position="38"/>
        <end position="60"/>
    </location>
</feature>
<reference evidence="2" key="1">
    <citation type="submission" date="2023-03" db="EMBL/GenBank/DDBJ databases">
        <title>Massive genome expansion in bonnet fungi (Mycena s.s.) driven by repeated elements and novel gene families across ecological guilds.</title>
        <authorList>
            <consortium name="Lawrence Berkeley National Laboratory"/>
            <person name="Harder C.B."/>
            <person name="Miyauchi S."/>
            <person name="Viragh M."/>
            <person name="Kuo A."/>
            <person name="Thoen E."/>
            <person name="Andreopoulos B."/>
            <person name="Lu D."/>
            <person name="Skrede I."/>
            <person name="Drula E."/>
            <person name="Henrissat B."/>
            <person name="Morin E."/>
            <person name="Kohler A."/>
            <person name="Barry K."/>
            <person name="LaButti K."/>
            <person name="Morin E."/>
            <person name="Salamov A."/>
            <person name="Lipzen A."/>
            <person name="Mereny Z."/>
            <person name="Hegedus B."/>
            <person name="Baldrian P."/>
            <person name="Stursova M."/>
            <person name="Weitz H."/>
            <person name="Taylor A."/>
            <person name="Grigoriev I.V."/>
            <person name="Nagy L.G."/>
            <person name="Martin F."/>
            <person name="Kauserud H."/>
        </authorList>
    </citation>
    <scope>NUCLEOTIDE SEQUENCE</scope>
    <source>
        <strain evidence="2">CBHHK002</strain>
    </source>
</reference>
<comment type="caution">
    <text evidence="2">The sequence shown here is derived from an EMBL/GenBank/DDBJ whole genome shotgun (WGS) entry which is preliminary data.</text>
</comment>
<evidence type="ECO:0000313" key="2">
    <source>
        <dbReference type="EMBL" id="KAJ7362616.1"/>
    </source>
</evidence>
<evidence type="ECO:0000256" key="1">
    <source>
        <dbReference type="SAM" id="Phobius"/>
    </source>
</evidence>
<keyword evidence="1" id="KW-1133">Transmembrane helix</keyword>
<evidence type="ECO:0000313" key="3">
    <source>
        <dbReference type="Proteomes" id="UP001218218"/>
    </source>
</evidence>
<sequence>LWSASHTGLDLESDLLKPVEDGQIEFLRRTMGVNKRSLIAPLFTGTSLVPVHFRGLILALTHLSYPWP</sequence>
<gene>
    <name evidence="2" type="ORF">DFH08DRAFT_683680</name>
</gene>
<name>A0AAD7AM03_9AGAR</name>
<proteinExistence type="predicted"/>
<dbReference type="EMBL" id="JARIHO010000004">
    <property type="protein sequence ID" value="KAJ7362616.1"/>
    <property type="molecule type" value="Genomic_DNA"/>
</dbReference>
<feature type="non-terminal residue" evidence="2">
    <location>
        <position position="1"/>
    </location>
</feature>
<organism evidence="2 3">
    <name type="scientific">Mycena albidolilacea</name>
    <dbReference type="NCBI Taxonomy" id="1033008"/>
    <lineage>
        <taxon>Eukaryota</taxon>
        <taxon>Fungi</taxon>
        <taxon>Dikarya</taxon>
        <taxon>Basidiomycota</taxon>
        <taxon>Agaricomycotina</taxon>
        <taxon>Agaricomycetes</taxon>
        <taxon>Agaricomycetidae</taxon>
        <taxon>Agaricales</taxon>
        <taxon>Marasmiineae</taxon>
        <taxon>Mycenaceae</taxon>
        <taxon>Mycena</taxon>
    </lineage>
</organism>
<keyword evidence="1" id="KW-0472">Membrane</keyword>
<protein>
    <submittedName>
        <fullName evidence="2">Uncharacterized protein</fullName>
    </submittedName>
</protein>
<dbReference type="AlphaFoldDB" id="A0AAD7AM03"/>
<accession>A0AAD7AM03</accession>
<keyword evidence="1" id="KW-0812">Transmembrane</keyword>
<keyword evidence="3" id="KW-1185">Reference proteome</keyword>